<keyword evidence="1" id="KW-0805">Transcription regulation</keyword>
<dbReference type="PANTHER" id="PTHR43537">
    <property type="entry name" value="TRANSCRIPTIONAL REGULATOR, GNTR FAMILY"/>
    <property type="match status" value="1"/>
</dbReference>
<evidence type="ECO:0000256" key="3">
    <source>
        <dbReference type="ARBA" id="ARBA00023163"/>
    </source>
</evidence>
<dbReference type="InterPro" id="IPR011711">
    <property type="entry name" value="GntR_C"/>
</dbReference>
<keyword evidence="6" id="KW-1185">Reference proteome</keyword>
<accession>A0A2S6GDW0</accession>
<dbReference type="Gene3D" id="1.20.120.530">
    <property type="entry name" value="GntR ligand-binding domain-like"/>
    <property type="match status" value="1"/>
</dbReference>
<protein>
    <submittedName>
        <fullName evidence="5">DNA-binding FadR family transcriptional regulator</fullName>
    </submittedName>
</protein>
<dbReference type="PANTHER" id="PTHR43537:SF44">
    <property type="entry name" value="GNTR FAMILY REGULATORY PROTEIN"/>
    <property type="match status" value="1"/>
</dbReference>
<evidence type="ECO:0000313" key="6">
    <source>
        <dbReference type="Proteomes" id="UP000239203"/>
    </source>
</evidence>
<dbReference type="Pfam" id="PF00392">
    <property type="entry name" value="GntR"/>
    <property type="match status" value="1"/>
</dbReference>
<dbReference type="SUPFAM" id="SSF46785">
    <property type="entry name" value="Winged helix' DNA-binding domain"/>
    <property type="match status" value="1"/>
</dbReference>
<dbReference type="EMBL" id="PTIX01000028">
    <property type="protein sequence ID" value="PPK63427.1"/>
    <property type="molecule type" value="Genomic_DNA"/>
</dbReference>
<name>A0A2S6GDW0_9PSEU</name>
<comment type="caution">
    <text evidence="5">The sequence shown here is derived from an EMBL/GenBank/DDBJ whole genome shotgun (WGS) entry which is preliminary data.</text>
</comment>
<evidence type="ECO:0000256" key="2">
    <source>
        <dbReference type="ARBA" id="ARBA00023125"/>
    </source>
</evidence>
<evidence type="ECO:0000259" key="4">
    <source>
        <dbReference type="PROSITE" id="PS50949"/>
    </source>
</evidence>
<dbReference type="AlphaFoldDB" id="A0A2S6GDW0"/>
<dbReference type="Gene3D" id="1.10.10.10">
    <property type="entry name" value="Winged helix-like DNA-binding domain superfamily/Winged helix DNA-binding domain"/>
    <property type="match status" value="1"/>
</dbReference>
<proteinExistence type="predicted"/>
<organism evidence="5 6">
    <name type="scientific">Actinokineospora auranticolor</name>
    <dbReference type="NCBI Taxonomy" id="155976"/>
    <lineage>
        <taxon>Bacteria</taxon>
        <taxon>Bacillati</taxon>
        <taxon>Actinomycetota</taxon>
        <taxon>Actinomycetes</taxon>
        <taxon>Pseudonocardiales</taxon>
        <taxon>Pseudonocardiaceae</taxon>
        <taxon>Actinokineospora</taxon>
    </lineage>
</organism>
<feature type="domain" description="HTH gntR-type" evidence="4">
    <location>
        <begin position="1"/>
        <end position="62"/>
    </location>
</feature>
<dbReference type="InterPro" id="IPR036388">
    <property type="entry name" value="WH-like_DNA-bd_sf"/>
</dbReference>
<gene>
    <name evidence="5" type="ORF">CLV40_12840</name>
</gene>
<dbReference type="PROSITE" id="PS50949">
    <property type="entry name" value="HTH_GNTR"/>
    <property type="match status" value="1"/>
</dbReference>
<dbReference type="SMART" id="SM00895">
    <property type="entry name" value="FCD"/>
    <property type="match status" value="1"/>
</dbReference>
<dbReference type="InterPro" id="IPR008920">
    <property type="entry name" value="TF_FadR/GntR_C"/>
</dbReference>
<evidence type="ECO:0000313" key="5">
    <source>
        <dbReference type="EMBL" id="PPK63427.1"/>
    </source>
</evidence>
<dbReference type="InterPro" id="IPR036390">
    <property type="entry name" value="WH_DNA-bd_sf"/>
</dbReference>
<dbReference type="InterPro" id="IPR000524">
    <property type="entry name" value="Tscrpt_reg_HTH_GntR"/>
</dbReference>
<dbReference type="GO" id="GO:0003677">
    <property type="term" value="F:DNA binding"/>
    <property type="evidence" value="ECO:0007669"/>
    <property type="project" value="UniProtKB-KW"/>
</dbReference>
<dbReference type="Proteomes" id="UP000239203">
    <property type="component" value="Unassembled WGS sequence"/>
</dbReference>
<keyword evidence="3" id="KW-0804">Transcription</keyword>
<dbReference type="SMART" id="SM00345">
    <property type="entry name" value="HTH_GNTR"/>
    <property type="match status" value="1"/>
</dbReference>
<evidence type="ECO:0000256" key="1">
    <source>
        <dbReference type="ARBA" id="ARBA00023015"/>
    </source>
</evidence>
<dbReference type="Pfam" id="PF07729">
    <property type="entry name" value="FCD"/>
    <property type="match status" value="1"/>
</dbReference>
<dbReference type="GO" id="GO:0003700">
    <property type="term" value="F:DNA-binding transcription factor activity"/>
    <property type="evidence" value="ECO:0007669"/>
    <property type="project" value="InterPro"/>
</dbReference>
<sequence>MLDTLGPAIVTGEYPVGTVLRTEELETRFRVSRTVVREALRVLEAMHLVVGRRRVGIVVLPEAAWNLYDPRVIRWRLAGVDRERQFRSLTELRAAVEPAAAALAAVRVSAEQAGRLTSLAVRLRSSTDDLDAFLDFDIEFHRLLLVASGNEMFAHLGEVVGEVLTGRTRQGRMPMSPKPEAVRLHVEVAEAVVAGDAGRAEAAMRGIVCEVLAGFA</sequence>
<keyword evidence="2 5" id="KW-0238">DNA-binding</keyword>
<reference evidence="5 6" key="1">
    <citation type="submission" date="2018-02" db="EMBL/GenBank/DDBJ databases">
        <title>Genomic Encyclopedia of Archaeal and Bacterial Type Strains, Phase II (KMG-II): from individual species to whole genera.</title>
        <authorList>
            <person name="Goeker M."/>
        </authorList>
    </citation>
    <scope>NUCLEOTIDE SEQUENCE [LARGE SCALE GENOMIC DNA]</scope>
    <source>
        <strain evidence="5 6">YU 961-1</strain>
    </source>
</reference>
<dbReference type="SUPFAM" id="SSF48008">
    <property type="entry name" value="GntR ligand-binding domain-like"/>
    <property type="match status" value="1"/>
</dbReference>